<evidence type="ECO:0000256" key="1">
    <source>
        <dbReference type="SAM" id="Phobius"/>
    </source>
</evidence>
<accession>A0A7C8ZYV8</accession>
<keyword evidence="1" id="KW-0472">Membrane</keyword>
<dbReference type="EMBL" id="GISG01186632">
    <property type="protein sequence ID" value="MBA4655138.1"/>
    <property type="molecule type" value="Transcribed_RNA"/>
</dbReference>
<evidence type="ECO:0000313" key="2">
    <source>
        <dbReference type="EMBL" id="MBA4655138.1"/>
    </source>
</evidence>
<keyword evidence="1" id="KW-1133">Transmembrane helix</keyword>
<feature type="transmembrane region" description="Helical" evidence="1">
    <location>
        <begin position="12"/>
        <end position="34"/>
    </location>
</feature>
<reference evidence="2" key="2">
    <citation type="submission" date="2020-07" db="EMBL/GenBank/DDBJ databases">
        <authorList>
            <person name="Vera ALvarez R."/>
            <person name="Arias-Moreno D.M."/>
            <person name="Jimenez-Jacinto V."/>
            <person name="Jimenez-Bremont J.F."/>
            <person name="Swaminathan K."/>
            <person name="Moose S.P."/>
            <person name="Guerrero-Gonzalez M.L."/>
            <person name="Marino-Ramirez L."/>
            <person name="Landsman D."/>
            <person name="Rodriguez-Kessler M."/>
            <person name="Delgado-Sanchez P."/>
        </authorList>
    </citation>
    <scope>NUCLEOTIDE SEQUENCE</scope>
    <source>
        <tissue evidence="2">Cladode</tissue>
    </source>
</reference>
<organism evidence="2">
    <name type="scientific">Opuntia streptacantha</name>
    <name type="common">Prickly pear cactus</name>
    <name type="synonym">Opuntia cardona</name>
    <dbReference type="NCBI Taxonomy" id="393608"/>
    <lineage>
        <taxon>Eukaryota</taxon>
        <taxon>Viridiplantae</taxon>
        <taxon>Streptophyta</taxon>
        <taxon>Embryophyta</taxon>
        <taxon>Tracheophyta</taxon>
        <taxon>Spermatophyta</taxon>
        <taxon>Magnoliopsida</taxon>
        <taxon>eudicotyledons</taxon>
        <taxon>Gunneridae</taxon>
        <taxon>Pentapetalae</taxon>
        <taxon>Caryophyllales</taxon>
        <taxon>Cactineae</taxon>
        <taxon>Cactaceae</taxon>
        <taxon>Opuntioideae</taxon>
        <taxon>Opuntia</taxon>
    </lineage>
</organism>
<sequence length="173" mass="18896">MNLPEPKPPDPHFHAFLLPMLPFSCSLLLSLEYAQDAALGWSRKSGLFLTHPHNPCITASAADPAPAVAASVRAAPSSSIFLIAATSSFTLARLFHGRFVIGSLPKGCSLSLSFGPQKSTPTMLFFRITYGRLAALIGTQLFYRCLPIHCFSWPILCHAVLFLFRCCFTFYGA</sequence>
<proteinExistence type="predicted"/>
<name>A0A7C8ZYV8_OPUST</name>
<reference evidence="2" key="1">
    <citation type="journal article" date="2013" name="J. Plant Res.">
        <title>Effect of fungi and light on seed germination of three Opuntia species from semiarid lands of central Mexico.</title>
        <authorList>
            <person name="Delgado-Sanchez P."/>
            <person name="Jimenez-Bremont J.F."/>
            <person name="Guerrero-Gonzalez Mde L."/>
            <person name="Flores J."/>
        </authorList>
    </citation>
    <scope>NUCLEOTIDE SEQUENCE</scope>
    <source>
        <tissue evidence="2">Cladode</tissue>
    </source>
</reference>
<keyword evidence="1" id="KW-0812">Transmembrane</keyword>
<protein>
    <submittedName>
        <fullName evidence="2">Uncharacterized protein</fullName>
    </submittedName>
</protein>
<dbReference type="AlphaFoldDB" id="A0A7C8ZYV8"/>
<feature type="transmembrane region" description="Helical" evidence="1">
    <location>
        <begin position="150"/>
        <end position="171"/>
    </location>
</feature>